<reference evidence="10" key="1">
    <citation type="submission" date="2016-10" db="EMBL/GenBank/DDBJ databases">
        <authorList>
            <person name="Varghese N."/>
            <person name="Submissions S."/>
        </authorList>
    </citation>
    <scope>NUCLEOTIDE SEQUENCE [LARGE SCALE GENOMIC DNA]</scope>
    <source>
        <strain evidence="10">DSM 22002</strain>
    </source>
</reference>
<keyword evidence="2" id="KW-0813">Transport</keyword>
<comment type="subcellular location">
    <subcellularLocation>
        <location evidence="1 7">Cell membrane</location>
        <topology evidence="1 7">Multi-pass membrane protein</topology>
    </subcellularLocation>
</comment>
<feature type="transmembrane region" description="Helical" evidence="8">
    <location>
        <begin position="88"/>
        <end position="106"/>
    </location>
</feature>
<evidence type="ECO:0000256" key="4">
    <source>
        <dbReference type="ARBA" id="ARBA00022692"/>
    </source>
</evidence>
<evidence type="ECO:0000313" key="10">
    <source>
        <dbReference type="Proteomes" id="UP000198822"/>
    </source>
</evidence>
<comment type="similarity">
    <text evidence="7">Belongs to the drug/metabolite transporter (DMT) superfamily. Small multidrug resistance (SMR) (TC 2.A.7.1) family.</text>
</comment>
<evidence type="ECO:0000256" key="7">
    <source>
        <dbReference type="RuleBase" id="RU003942"/>
    </source>
</evidence>
<dbReference type="EMBL" id="LT629695">
    <property type="protein sequence ID" value="SDH70692.1"/>
    <property type="molecule type" value="Genomic_DNA"/>
</dbReference>
<dbReference type="PANTHER" id="PTHR30561">
    <property type="entry name" value="SMR FAMILY PROTON-DEPENDENT DRUG EFFLUX TRANSPORTER SUGE"/>
    <property type="match status" value="1"/>
</dbReference>
<evidence type="ECO:0000256" key="3">
    <source>
        <dbReference type="ARBA" id="ARBA00022475"/>
    </source>
</evidence>
<dbReference type="GO" id="GO:0015220">
    <property type="term" value="F:choline transmembrane transporter activity"/>
    <property type="evidence" value="ECO:0007669"/>
    <property type="project" value="TreeGrafter"/>
</dbReference>
<name>A0A1G8ELK5_9MICO</name>
<dbReference type="InterPro" id="IPR037185">
    <property type="entry name" value="EmrE-like"/>
</dbReference>
<dbReference type="GO" id="GO:0005886">
    <property type="term" value="C:plasma membrane"/>
    <property type="evidence" value="ECO:0007669"/>
    <property type="project" value="UniProtKB-SubCell"/>
</dbReference>
<dbReference type="InterPro" id="IPR000390">
    <property type="entry name" value="Small_drug/metabolite_transptr"/>
</dbReference>
<keyword evidence="6 8" id="KW-0472">Membrane</keyword>
<evidence type="ECO:0000256" key="5">
    <source>
        <dbReference type="ARBA" id="ARBA00022989"/>
    </source>
</evidence>
<keyword evidence="4 7" id="KW-0812">Transmembrane</keyword>
<dbReference type="Gene3D" id="1.10.3730.20">
    <property type="match status" value="1"/>
</dbReference>
<dbReference type="OrthoDB" id="3175079at2"/>
<dbReference type="RefSeq" id="WP_092504799.1">
    <property type="nucleotide sequence ID" value="NZ_LT629695.1"/>
</dbReference>
<organism evidence="9 10">
    <name type="scientific">Agrococcus jejuensis</name>
    <dbReference type="NCBI Taxonomy" id="399736"/>
    <lineage>
        <taxon>Bacteria</taxon>
        <taxon>Bacillati</taxon>
        <taxon>Actinomycetota</taxon>
        <taxon>Actinomycetes</taxon>
        <taxon>Micrococcales</taxon>
        <taxon>Microbacteriaceae</taxon>
        <taxon>Agrococcus</taxon>
    </lineage>
</organism>
<dbReference type="STRING" id="399736.SAMN04489720_2091"/>
<protein>
    <submittedName>
        <fullName evidence="9">Small multidrug resistance pump</fullName>
    </submittedName>
</protein>
<dbReference type="Pfam" id="PF00893">
    <property type="entry name" value="Multi_Drug_Res"/>
    <property type="match status" value="1"/>
</dbReference>
<dbReference type="AlphaFoldDB" id="A0A1G8ELK5"/>
<gene>
    <name evidence="9" type="ORF">SAMN04489720_2091</name>
</gene>
<evidence type="ECO:0000313" key="9">
    <source>
        <dbReference type="EMBL" id="SDH70692.1"/>
    </source>
</evidence>
<feature type="transmembrane region" description="Helical" evidence="8">
    <location>
        <begin position="34"/>
        <end position="53"/>
    </location>
</feature>
<dbReference type="GO" id="GO:0015297">
    <property type="term" value="F:antiporter activity"/>
    <property type="evidence" value="ECO:0007669"/>
    <property type="project" value="TreeGrafter"/>
</dbReference>
<evidence type="ECO:0000256" key="6">
    <source>
        <dbReference type="ARBA" id="ARBA00023136"/>
    </source>
</evidence>
<evidence type="ECO:0000256" key="2">
    <source>
        <dbReference type="ARBA" id="ARBA00022448"/>
    </source>
</evidence>
<proteinExistence type="inferred from homology"/>
<evidence type="ECO:0000256" key="8">
    <source>
        <dbReference type="SAM" id="Phobius"/>
    </source>
</evidence>
<dbReference type="Proteomes" id="UP000198822">
    <property type="component" value="Chromosome I"/>
</dbReference>
<keyword evidence="3" id="KW-1003">Cell membrane</keyword>
<dbReference type="InterPro" id="IPR045324">
    <property type="entry name" value="Small_multidrug_res"/>
</dbReference>
<dbReference type="GO" id="GO:0031460">
    <property type="term" value="P:glycine betaine transport"/>
    <property type="evidence" value="ECO:0007669"/>
    <property type="project" value="TreeGrafter"/>
</dbReference>
<accession>A0A1G8ELK5</accession>
<dbReference type="GO" id="GO:0015199">
    <property type="term" value="F:amino-acid betaine transmembrane transporter activity"/>
    <property type="evidence" value="ECO:0007669"/>
    <property type="project" value="TreeGrafter"/>
</dbReference>
<sequence>MSLVARRWLLLAGAIALEVTASLSLKGALETPGLYAVVVAGYVGSFACLAGTLRAGMPLGVAYGIWGATGVALTAVLSTALFGEPFTPLMGVGIALIIGGVLLVELGSQAAHRRAHEDAVAPSGVEAGR</sequence>
<dbReference type="SUPFAM" id="SSF103481">
    <property type="entry name" value="Multidrug resistance efflux transporter EmrE"/>
    <property type="match status" value="1"/>
</dbReference>
<feature type="transmembrane region" description="Helical" evidence="8">
    <location>
        <begin position="60"/>
        <end position="82"/>
    </location>
</feature>
<keyword evidence="5 8" id="KW-1133">Transmembrane helix</keyword>
<evidence type="ECO:0000256" key="1">
    <source>
        <dbReference type="ARBA" id="ARBA00004651"/>
    </source>
</evidence>
<keyword evidence="10" id="KW-1185">Reference proteome</keyword>
<dbReference type="PANTHER" id="PTHR30561:SF1">
    <property type="entry name" value="MULTIDRUG TRANSPORTER EMRE"/>
    <property type="match status" value="1"/>
</dbReference>